<dbReference type="AlphaFoldDB" id="A0A9Q5EYL2"/>
<gene>
    <name evidence="1" type="ORF">GS882_03740</name>
</gene>
<protein>
    <submittedName>
        <fullName evidence="1">Uncharacterized protein</fullName>
    </submittedName>
</protein>
<comment type="caution">
    <text evidence="1">The sequence shown here is derived from an EMBL/GenBank/DDBJ whole genome shotgun (WGS) entry which is preliminary data.</text>
</comment>
<sequence>MPRSEPQEPSGEASPVQVIMLNLLKMTWAGTLTVEEANQFLDGCDGFPADQRFWQYHTTYKNGRSYIHHIRWTDGHWQNGSREHRAEIELIRTGKQ</sequence>
<organism evidence="1 2">
    <name type="scientific">Rhodococcus hoagii</name>
    <name type="common">Corynebacterium equii</name>
    <dbReference type="NCBI Taxonomy" id="43767"/>
    <lineage>
        <taxon>Bacteria</taxon>
        <taxon>Bacillati</taxon>
        <taxon>Actinomycetota</taxon>
        <taxon>Actinomycetes</taxon>
        <taxon>Mycobacteriales</taxon>
        <taxon>Nocardiaceae</taxon>
        <taxon>Prescottella</taxon>
    </lineage>
</organism>
<proteinExistence type="predicted"/>
<evidence type="ECO:0000313" key="1">
    <source>
        <dbReference type="EMBL" id="NKT77327.1"/>
    </source>
</evidence>
<name>A0A9Q5EYL2_RHOHA</name>
<dbReference type="Proteomes" id="UP000603463">
    <property type="component" value="Unassembled WGS sequence"/>
</dbReference>
<dbReference type="EMBL" id="WVBC01000002">
    <property type="protein sequence ID" value="NKT77327.1"/>
    <property type="molecule type" value="Genomic_DNA"/>
</dbReference>
<accession>A0A9Q5EYL2</accession>
<reference evidence="1" key="1">
    <citation type="journal article" date="2020" name="Environ. Microbiol.">
        <title>The novel and transferable erm(51) gene confers Macrolides, Lincosamides, and Streptogramins B (MLSB) resistance to clonal Rhodococcus equi in the environment.</title>
        <authorList>
            <person name="Huber L."/>
            <person name="Giguere S."/>
            <person name="Slovis N.M."/>
            <person name="Alvarez-Narvaez S."/>
            <person name="Hart K.A."/>
            <person name="Greiter M."/>
            <person name="Morris E.R.A."/>
            <person name="Cohen N.D."/>
        </authorList>
    </citation>
    <scope>NUCLEOTIDE SEQUENCE</scope>
    <source>
        <strain evidence="1">Lh_116_1</strain>
    </source>
</reference>
<evidence type="ECO:0000313" key="2">
    <source>
        <dbReference type="Proteomes" id="UP000603463"/>
    </source>
</evidence>